<evidence type="ECO:0000256" key="3">
    <source>
        <dbReference type="ARBA" id="ARBA00022630"/>
    </source>
</evidence>
<comment type="similarity">
    <text evidence="2">Belongs to the FAD-binding oxidoreductase/transferase type 4 family.</text>
</comment>
<dbReference type="GO" id="GO:0071949">
    <property type="term" value="F:FAD binding"/>
    <property type="evidence" value="ECO:0007669"/>
    <property type="project" value="InterPro"/>
</dbReference>
<gene>
    <name evidence="9" type="ORF">EFBL_3394</name>
</gene>
<dbReference type="RefSeq" id="WP_096183762.1">
    <property type="nucleotide sequence ID" value="NZ_BDUF01000109.1"/>
</dbReference>
<dbReference type="Gene3D" id="1.10.45.10">
    <property type="entry name" value="Vanillyl-alcohol Oxidase, Chain A, domain 4"/>
    <property type="match status" value="1"/>
</dbReference>
<dbReference type="Pfam" id="PF01565">
    <property type="entry name" value="FAD_binding_4"/>
    <property type="match status" value="1"/>
</dbReference>
<dbReference type="InterPro" id="IPR016166">
    <property type="entry name" value="FAD-bd_PCMH"/>
</dbReference>
<dbReference type="GO" id="GO:0008720">
    <property type="term" value="F:D-lactate dehydrogenase (NAD+) activity"/>
    <property type="evidence" value="ECO:0007669"/>
    <property type="project" value="TreeGrafter"/>
</dbReference>
<dbReference type="PANTHER" id="PTHR11748:SF111">
    <property type="entry name" value="D-LACTATE DEHYDROGENASE, MITOCHONDRIAL-RELATED"/>
    <property type="match status" value="1"/>
</dbReference>
<evidence type="ECO:0000313" key="9">
    <source>
        <dbReference type="EMBL" id="GAX91704.1"/>
    </source>
</evidence>
<evidence type="ECO:0000256" key="5">
    <source>
        <dbReference type="ARBA" id="ARBA00022946"/>
    </source>
</evidence>
<dbReference type="InterPro" id="IPR016169">
    <property type="entry name" value="FAD-bd_PCMH_sub2"/>
</dbReference>
<dbReference type="AlphaFoldDB" id="A0A292YTE6"/>
<sequence length="506" mass="56739">MTTTSLHVNEAIKELIDAIGKENVLTEMRHRALRSASAAPFPVHQWKKHLPDVVVLPTSTEDVIHIVRIANKYHVPIVPRGGGVGLADGAVPLRHGIVIDMKRLNQIIEIDEENMCVTVQPGINLLELNRVVGELGWWHPDDPAGYIGSVVGGRLGAGGFSLIGAGYGHTRDLVISMEVVLPTGDVVRVGEGGGRKVRKSSVGFRLKDLFIGHQGTLGVVTEATLELFPKPEVEFPAFFAFKTFDDAYKTAYELGKSGLKTLSGVVMFDERKIDYLRRDDEAFIPLPEWVNSVVATICYGTEAEVSQARKVIFKICEGCDGTYLGREMSEGDWASRHDRYHIPFHGRRSDGQVVLLSWHCEDAAINYSELPMVMKKWHKIVDKYIAKYDGMFDNWGMFMYTNNAFKPWGDYLTEIDIGVNELMMTDEIWQDWLKMKQEIAEVVIEAGGSISSCHGGTRPGDEEVVCYQELAEGQYELMKKIKRMLDPNNIMNPGKYLLDNAYREEN</sequence>
<evidence type="ECO:0000313" key="10">
    <source>
        <dbReference type="Proteomes" id="UP000217785"/>
    </source>
</evidence>
<accession>A0A292YTE6</accession>
<comment type="caution">
    <text evidence="9">The sequence shown here is derived from an EMBL/GenBank/DDBJ whole genome shotgun (WGS) entry which is preliminary data.</text>
</comment>
<dbReference type="InterPro" id="IPR036318">
    <property type="entry name" value="FAD-bd_PCMH-like_sf"/>
</dbReference>
<dbReference type="Pfam" id="PF02913">
    <property type="entry name" value="FAD-oxidase_C"/>
    <property type="match status" value="1"/>
</dbReference>
<dbReference type="Gene3D" id="3.30.465.10">
    <property type="match status" value="1"/>
</dbReference>
<organism evidence="9 10">
    <name type="scientific">Effusibacillus lacus</name>
    <dbReference type="NCBI Taxonomy" id="1348429"/>
    <lineage>
        <taxon>Bacteria</taxon>
        <taxon>Bacillati</taxon>
        <taxon>Bacillota</taxon>
        <taxon>Bacilli</taxon>
        <taxon>Bacillales</taxon>
        <taxon>Alicyclobacillaceae</taxon>
        <taxon>Effusibacillus</taxon>
    </lineage>
</organism>
<evidence type="ECO:0000256" key="2">
    <source>
        <dbReference type="ARBA" id="ARBA00008000"/>
    </source>
</evidence>
<dbReference type="InterPro" id="IPR016164">
    <property type="entry name" value="FAD-linked_Oxase-like_C"/>
</dbReference>
<dbReference type="GO" id="GO:1903457">
    <property type="term" value="P:lactate catabolic process"/>
    <property type="evidence" value="ECO:0007669"/>
    <property type="project" value="TreeGrafter"/>
</dbReference>
<dbReference type="EMBL" id="BDUF01000109">
    <property type="protein sequence ID" value="GAX91704.1"/>
    <property type="molecule type" value="Genomic_DNA"/>
</dbReference>
<dbReference type="PROSITE" id="PS51387">
    <property type="entry name" value="FAD_PCMH"/>
    <property type="match status" value="1"/>
</dbReference>
<keyword evidence="4" id="KW-0274">FAD</keyword>
<evidence type="ECO:0000256" key="1">
    <source>
        <dbReference type="ARBA" id="ARBA00001974"/>
    </source>
</evidence>
<evidence type="ECO:0000256" key="6">
    <source>
        <dbReference type="ARBA" id="ARBA00023002"/>
    </source>
</evidence>
<dbReference type="FunFam" id="1.10.45.10:FF:000001">
    <property type="entry name" value="D-lactate dehydrogenase mitochondrial"/>
    <property type="match status" value="1"/>
</dbReference>
<evidence type="ECO:0000256" key="7">
    <source>
        <dbReference type="ARBA" id="ARBA00038897"/>
    </source>
</evidence>
<dbReference type="InterPro" id="IPR016171">
    <property type="entry name" value="Vanillyl_alc_oxidase_C-sub2"/>
</dbReference>
<protein>
    <recommendedName>
        <fullName evidence="7">D-lactate dehydrogenase (cytochrome)</fullName>
        <ecNumber evidence="7">1.1.2.4</ecNumber>
    </recommendedName>
</protein>
<dbReference type="EC" id="1.1.2.4" evidence="7"/>
<keyword evidence="6" id="KW-0560">Oxidoreductase</keyword>
<evidence type="ECO:0000256" key="4">
    <source>
        <dbReference type="ARBA" id="ARBA00022827"/>
    </source>
</evidence>
<keyword evidence="3" id="KW-0285">Flavoprotein</keyword>
<dbReference type="InterPro" id="IPR006094">
    <property type="entry name" value="Oxid_FAD_bind_N"/>
</dbReference>
<evidence type="ECO:0000259" key="8">
    <source>
        <dbReference type="PROSITE" id="PS51387"/>
    </source>
</evidence>
<dbReference type="InterPro" id="IPR004113">
    <property type="entry name" value="FAD-bd_oxidored_4_C"/>
</dbReference>
<keyword evidence="10" id="KW-1185">Reference proteome</keyword>
<dbReference type="GO" id="GO:0004458">
    <property type="term" value="F:D-lactate dehydrogenase (cytochrome) activity"/>
    <property type="evidence" value="ECO:0007669"/>
    <property type="project" value="UniProtKB-EC"/>
</dbReference>
<dbReference type="OrthoDB" id="9767256at2"/>
<reference evidence="10" key="1">
    <citation type="submission" date="2017-07" db="EMBL/GenBank/DDBJ databases">
        <title>Draft genome sequence of Effusibacillus lacus strain skLN1.</title>
        <authorList>
            <person name="Watanabe M."/>
            <person name="Kojima H."/>
            <person name="Fukui M."/>
        </authorList>
    </citation>
    <scope>NUCLEOTIDE SEQUENCE [LARGE SCALE GENOMIC DNA]</scope>
    <source>
        <strain evidence="10">skLN1</strain>
    </source>
</reference>
<dbReference type="Proteomes" id="UP000217785">
    <property type="component" value="Unassembled WGS sequence"/>
</dbReference>
<keyword evidence="5" id="KW-0809">Transit peptide</keyword>
<dbReference type="SUPFAM" id="SSF56176">
    <property type="entry name" value="FAD-binding/transporter-associated domain-like"/>
    <property type="match status" value="1"/>
</dbReference>
<name>A0A292YTE6_9BACL</name>
<dbReference type="PANTHER" id="PTHR11748">
    <property type="entry name" value="D-LACTATE DEHYDROGENASE"/>
    <property type="match status" value="1"/>
</dbReference>
<dbReference type="SUPFAM" id="SSF55103">
    <property type="entry name" value="FAD-linked oxidases, C-terminal domain"/>
    <property type="match status" value="1"/>
</dbReference>
<feature type="domain" description="FAD-binding PCMH-type" evidence="8">
    <location>
        <begin position="47"/>
        <end position="230"/>
    </location>
</feature>
<comment type="cofactor">
    <cofactor evidence="1">
        <name>FAD</name>
        <dbReference type="ChEBI" id="CHEBI:57692"/>
    </cofactor>
</comment>
<proteinExistence type="inferred from homology"/>